<feature type="region of interest" description="Disordered" evidence="1">
    <location>
        <begin position="220"/>
        <end position="239"/>
    </location>
</feature>
<organism evidence="3 4">
    <name type="scientific">Occultella gossypii</name>
    <dbReference type="NCBI Taxonomy" id="2800820"/>
    <lineage>
        <taxon>Bacteria</taxon>
        <taxon>Bacillati</taxon>
        <taxon>Actinomycetota</taxon>
        <taxon>Actinomycetes</taxon>
        <taxon>Micrococcales</taxon>
        <taxon>Ruaniaceae</taxon>
        <taxon>Occultella</taxon>
    </lineage>
</organism>
<keyword evidence="2" id="KW-1133">Transmembrane helix</keyword>
<dbReference type="EMBL" id="JAGSHT010000005">
    <property type="protein sequence ID" value="MBZ2195493.1"/>
    <property type="molecule type" value="Genomic_DNA"/>
</dbReference>
<name>A0ABS7S6J5_9MICO</name>
<comment type="caution">
    <text evidence="3">The sequence shown here is derived from an EMBL/GenBank/DDBJ whole genome shotgun (WGS) entry which is preliminary data.</text>
</comment>
<evidence type="ECO:0000313" key="4">
    <source>
        <dbReference type="Proteomes" id="UP000826651"/>
    </source>
</evidence>
<protein>
    <submittedName>
        <fullName evidence="3">DUF2306 domain-containing protein</fullName>
    </submittedName>
</protein>
<gene>
    <name evidence="3" type="ORF">KCQ71_04970</name>
</gene>
<dbReference type="RefSeq" id="WP_223403486.1">
    <property type="nucleotide sequence ID" value="NZ_JAGSHT010000005.1"/>
</dbReference>
<sequence length="239" mass="25100">MNAPATTAARPVGAPTRAAGWPVPVALIALSAIPLVAGTLRLVQLAGGPEVIAADARFAASTAPLVVHIVGAALYALVGAFQFLPRLRRRHLAWHRRAGRALAVAGLLVAGSALWMTLLYAAKPGTGDLLYVSRLVFASAMAAFLILGFAAVRRRDIPAHRAWMIRAYSIGLAAGTQAFTEGISLAVFGAGEVSGDLAKGAGWVINLAVAEWVIRRRSPARRSRRPGHHGHVARARVLP</sequence>
<dbReference type="Pfam" id="PF10067">
    <property type="entry name" value="DUF2306"/>
    <property type="match status" value="1"/>
</dbReference>
<accession>A0ABS7S6J5</accession>
<feature type="transmembrane region" description="Helical" evidence="2">
    <location>
        <begin position="101"/>
        <end position="122"/>
    </location>
</feature>
<reference evidence="3 4" key="1">
    <citation type="submission" date="2021-04" db="EMBL/GenBank/DDBJ databases">
        <title>Ruania sp. nov., isolated from sandy soil of mangrove forest.</title>
        <authorList>
            <person name="Ge X."/>
            <person name="Huang R."/>
            <person name="Liu W."/>
        </authorList>
    </citation>
    <scope>NUCLEOTIDE SEQUENCE [LARGE SCALE GENOMIC DNA]</scope>
    <source>
        <strain evidence="3 4">N2-46</strain>
    </source>
</reference>
<evidence type="ECO:0000313" key="3">
    <source>
        <dbReference type="EMBL" id="MBZ2195493.1"/>
    </source>
</evidence>
<keyword evidence="2" id="KW-0812">Transmembrane</keyword>
<feature type="transmembrane region" description="Helical" evidence="2">
    <location>
        <begin position="63"/>
        <end position="81"/>
    </location>
</feature>
<feature type="transmembrane region" description="Helical" evidence="2">
    <location>
        <begin position="164"/>
        <end position="191"/>
    </location>
</feature>
<keyword evidence="4" id="KW-1185">Reference proteome</keyword>
<feature type="transmembrane region" description="Helical" evidence="2">
    <location>
        <begin position="21"/>
        <end position="43"/>
    </location>
</feature>
<feature type="transmembrane region" description="Helical" evidence="2">
    <location>
        <begin position="134"/>
        <end position="152"/>
    </location>
</feature>
<feature type="transmembrane region" description="Helical" evidence="2">
    <location>
        <begin position="197"/>
        <end position="214"/>
    </location>
</feature>
<keyword evidence="2" id="KW-0472">Membrane</keyword>
<evidence type="ECO:0000256" key="2">
    <source>
        <dbReference type="SAM" id="Phobius"/>
    </source>
</evidence>
<dbReference type="InterPro" id="IPR018750">
    <property type="entry name" value="DUF2306_membrane"/>
</dbReference>
<dbReference type="Proteomes" id="UP000826651">
    <property type="component" value="Unassembled WGS sequence"/>
</dbReference>
<proteinExistence type="predicted"/>
<evidence type="ECO:0000256" key="1">
    <source>
        <dbReference type="SAM" id="MobiDB-lite"/>
    </source>
</evidence>